<evidence type="ECO:0000313" key="4">
    <source>
        <dbReference type="EMBL" id="KAG8062066.1"/>
    </source>
</evidence>
<feature type="domain" description="CSC1/OSCA1-like cytosolic" evidence="3">
    <location>
        <begin position="68"/>
        <end position="116"/>
    </location>
</feature>
<keyword evidence="1" id="KW-0812">Transmembrane</keyword>
<dbReference type="InterPro" id="IPR027815">
    <property type="entry name" value="CSC1/OSCA1-like_cyt"/>
</dbReference>
<feature type="domain" description="CSC1/OSCA1-like N-terminal transmembrane" evidence="2">
    <location>
        <begin position="10"/>
        <end position="46"/>
    </location>
</feature>
<dbReference type="EMBL" id="JAAALK010000286">
    <property type="protein sequence ID" value="KAG8062066.1"/>
    <property type="molecule type" value="Genomic_DNA"/>
</dbReference>
<dbReference type="OrthoDB" id="782452at2759"/>
<comment type="caution">
    <text evidence="4">The sequence shown here is derived from an EMBL/GenBank/DDBJ whole genome shotgun (WGS) entry which is preliminary data.</text>
</comment>
<sequence length="143" mass="16244">MIHVRIPSATLETFTIGNMQERSRWLWVHCVVLYIISGVACLLLYLEYTHIARLRLLHVSRAATNPSHFTVLVRGIPKSTKESFSCTVESFFNKYHASGYLSHQVISKVGKVQKIVVILSYWSPKASFGKPEMKSQLIHVDGL</sequence>
<keyword evidence="5" id="KW-1185">Reference proteome</keyword>
<reference evidence="4" key="1">
    <citation type="journal article" date="2021" name="bioRxiv">
        <title>Whole Genome Assembly and Annotation of Northern Wild Rice, Zizania palustris L., Supports a Whole Genome Duplication in the Zizania Genus.</title>
        <authorList>
            <person name="Haas M."/>
            <person name="Kono T."/>
            <person name="Macchietto M."/>
            <person name="Millas R."/>
            <person name="McGilp L."/>
            <person name="Shao M."/>
            <person name="Duquette J."/>
            <person name="Hirsch C.N."/>
            <person name="Kimball J."/>
        </authorList>
    </citation>
    <scope>NUCLEOTIDE SEQUENCE</scope>
    <source>
        <tissue evidence="4">Fresh leaf tissue</tissue>
    </source>
</reference>
<evidence type="ECO:0000313" key="5">
    <source>
        <dbReference type="Proteomes" id="UP000729402"/>
    </source>
</evidence>
<dbReference type="AlphaFoldDB" id="A0A8J5RXG3"/>
<dbReference type="Pfam" id="PF14703">
    <property type="entry name" value="PHM7_cyt"/>
    <property type="match status" value="1"/>
</dbReference>
<feature type="transmembrane region" description="Helical" evidence="1">
    <location>
        <begin position="25"/>
        <end position="46"/>
    </location>
</feature>
<reference evidence="4" key="2">
    <citation type="submission" date="2021-02" db="EMBL/GenBank/DDBJ databases">
        <authorList>
            <person name="Kimball J.A."/>
            <person name="Haas M.W."/>
            <person name="Macchietto M."/>
            <person name="Kono T."/>
            <person name="Duquette J."/>
            <person name="Shao M."/>
        </authorList>
    </citation>
    <scope>NUCLEOTIDE SEQUENCE</scope>
    <source>
        <tissue evidence="4">Fresh leaf tissue</tissue>
    </source>
</reference>
<accession>A0A8J5RXG3</accession>
<evidence type="ECO:0000259" key="3">
    <source>
        <dbReference type="Pfam" id="PF14703"/>
    </source>
</evidence>
<dbReference type="PANTHER" id="PTHR13018">
    <property type="entry name" value="PROBABLE MEMBRANE PROTEIN DUF221-RELATED"/>
    <property type="match status" value="1"/>
</dbReference>
<dbReference type="InterPro" id="IPR032880">
    <property type="entry name" value="CSC1/OSCA1-like_N"/>
</dbReference>
<evidence type="ECO:0000259" key="2">
    <source>
        <dbReference type="Pfam" id="PF13967"/>
    </source>
</evidence>
<dbReference type="Proteomes" id="UP000729402">
    <property type="component" value="Unassembled WGS sequence"/>
</dbReference>
<proteinExistence type="predicted"/>
<dbReference type="Pfam" id="PF13967">
    <property type="entry name" value="RSN1_TM"/>
    <property type="match status" value="1"/>
</dbReference>
<dbReference type="PANTHER" id="PTHR13018:SF117">
    <property type="entry name" value="CSC1-LIKE PROTEIN RXW8"/>
    <property type="match status" value="1"/>
</dbReference>
<dbReference type="GO" id="GO:0005227">
    <property type="term" value="F:calcium-activated cation channel activity"/>
    <property type="evidence" value="ECO:0007669"/>
    <property type="project" value="InterPro"/>
</dbReference>
<protein>
    <submittedName>
        <fullName evidence="4">Uncharacterized protein</fullName>
    </submittedName>
</protein>
<keyword evidence="1" id="KW-0472">Membrane</keyword>
<organism evidence="4 5">
    <name type="scientific">Zizania palustris</name>
    <name type="common">Northern wild rice</name>
    <dbReference type="NCBI Taxonomy" id="103762"/>
    <lineage>
        <taxon>Eukaryota</taxon>
        <taxon>Viridiplantae</taxon>
        <taxon>Streptophyta</taxon>
        <taxon>Embryophyta</taxon>
        <taxon>Tracheophyta</taxon>
        <taxon>Spermatophyta</taxon>
        <taxon>Magnoliopsida</taxon>
        <taxon>Liliopsida</taxon>
        <taxon>Poales</taxon>
        <taxon>Poaceae</taxon>
        <taxon>BOP clade</taxon>
        <taxon>Oryzoideae</taxon>
        <taxon>Oryzeae</taxon>
        <taxon>Zizaniinae</taxon>
        <taxon>Zizania</taxon>
    </lineage>
</organism>
<gene>
    <name evidence="4" type="ORF">GUJ93_ZPchr0003g17413</name>
</gene>
<evidence type="ECO:0000256" key="1">
    <source>
        <dbReference type="SAM" id="Phobius"/>
    </source>
</evidence>
<name>A0A8J5RXG3_ZIZPA</name>
<dbReference type="GO" id="GO:0005886">
    <property type="term" value="C:plasma membrane"/>
    <property type="evidence" value="ECO:0007669"/>
    <property type="project" value="TreeGrafter"/>
</dbReference>
<dbReference type="InterPro" id="IPR045122">
    <property type="entry name" value="Csc1-like"/>
</dbReference>
<keyword evidence="1" id="KW-1133">Transmembrane helix</keyword>